<evidence type="ECO:0000313" key="1">
    <source>
        <dbReference type="EMBL" id="KAG1798248.1"/>
    </source>
</evidence>
<sequence>MYSVLLFPISPLYGVLGLLFSFDLPCTLDRSAIRLLSAVSAQYFPVMSVYPTSSNYDGLFSRGSYRLSWSGSLAFHAISLVGDIGGS</sequence>
<dbReference type="Proteomes" id="UP000719766">
    <property type="component" value="Unassembled WGS sequence"/>
</dbReference>
<protein>
    <submittedName>
        <fullName evidence="1">Uncharacterized protein</fullName>
    </submittedName>
</protein>
<reference evidence="1" key="1">
    <citation type="journal article" date="2020" name="New Phytol.">
        <title>Comparative genomics reveals dynamic genome evolution in host specialist ectomycorrhizal fungi.</title>
        <authorList>
            <person name="Lofgren L.A."/>
            <person name="Nguyen N.H."/>
            <person name="Vilgalys R."/>
            <person name="Ruytinx J."/>
            <person name="Liao H.L."/>
            <person name="Branco S."/>
            <person name="Kuo A."/>
            <person name="LaButti K."/>
            <person name="Lipzen A."/>
            <person name="Andreopoulos W."/>
            <person name="Pangilinan J."/>
            <person name="Riley R."/>
            <person name="Hundley H."/>
            <person name="Na H."/>
            <person name="Barry K."/>
            <person name="Grigoriev I.V."/>
            <person name="Stajich J.E."/>
            <person name="Kennedy P.G."/>
        </authorList>
    </citation>
    <scope>NUCLEOTIDE SEQUENCE</scope>
    <source>
        <strain evidence="1">S12</strain>
    </source>
</reference>
<dbReference type="RefSeq" id="XP_041163059.1">
    <property type="nucleotide sequence ID" value="XM_041302426.1"/>
</dbReference>
<accession>A0A9P7DM43</accession>
<comment type="caution">
    <text evidence="1">The sequence shown here is derived from an EMBL/GenBank/DDBJ whole genome shotgun (WGS) entry which is preliminary data.</text>
</comment>
<dbReference type="GeneID" id="64596190"/>
<gene>
    <name evidence="1" type="ORF">HD556DRAFT_1354209</name>
</gene>
<name>A0A9P7DM43_9AGAM</name>
<proteinExistence type="predicted"/>
<keyword evidence="2" id="KW-1185">Reference proteome</keyword>
<organism evidence="1 2">
    <name type="scientific">Suillus plorans</name>
    <dbReference type="NCBI Taxonomy" id="116603"/>
    <lineage>
        <taxon>Eukaryota</taxon>
        <taxon>Fungi</taxon>
        <taxon>Dikarya</taxon>
        <taxon>Basidiomycota</taxon>
        <taxon>Agaricomycotina</taxon>
        <taxon>Agaricomycetes</taxon>
        <taxon>Agaricomycetidae</taxon>
        <taxon>Boletales</taxon>
        <taxon>Suillineae</taxon>
        <taxon>Suillaceae</taxon>
        <taxon>Suillus</taxon>
    </lineage>
</organism>
<dbReference type="EMBL" id="JABBWE010000014">
    <property type="protein sequence ID" value="KAG1798248.1"/>
    <property type="molecule type" value="Genomic_DNA"/>
</dbReference>
<evidence type="ECO:0000313" key="2">
    <source>
        <dbReference type="Proteomes" id="UP000719766"/>
    </source>
</evidence>
<dbReference type="AlphaFoldDB" id="A0A9P7DM43"/>